<evidence type="ECO:0000313" key="1">
    <source>
        <dbReference type="EMBL" id="KAH3677638.1"/>
    </source>
</evidence>
<accession>A0A9P8PSL3</accession>
<dbReference type="OrthoDB" id="10406413at2759"/>
<comment type="caution">
    <text evidence="1">The sequence shown here is derived from an EMBL/GenBank/DDBJ whole genome shotgun (WGS) entry which is preliminary data.</text>
</comment>
<reference evidence="1" key="1">
    <citation type="journal article" date="2021" name="Open Biol.">
        <title>Shared evolutionary footprints suggest mitochondrial oxidative damage underlies multiple complex I losses in fungi.</title>
        <authorList>
            <person name="Schikora-Tamarit M.A."/>
            <person name="Marcet-Houben M."/>
            <person name="Nosek J."/>
            <person name="Gabaldon T."/>
        </authorList>
    </citation>
    <scope>NUCLEOTIDE SEQUENCE</scope>
    <source>
        <strain evidence="1">CBS6341</strain>
    </source>
</reference>
<gene>
    <name evidence="1" type="ORF">WICMUC_001741</name>
</gene>
<name>A0A9P8PSL3_9ASCO</name>
<proteinExistence type="predicted"/>
<reference evidence="1" key="2">
    <citation type="submission" date="2021-01" db="EMBL/GenBank/DDBJ databases">
        <authorList>
            <person name="Schikora-Tamarit M.A."/>
        </authorList>
    </citation>
    <scope>NUCLEOTIDE SEQUENCE</scope>
    <source>
        <strain evidence="1">CBS6341</strain>
    </source>
</reference>
<sequence>MISCKLVPNSPTFCSSTISPSLPSLTTTVAVSTFQFKNQPVLLVSSFGASLYFDLNLLIKSGISKVNRALLILFLEKILPNEPATTNFMSLAKIAVAACSLDEPVPKLKPEIIISPALVLEPNSAS</sequence>
<protein>
    <submittedName>
        <fullName evidence="1">Uncharacterized protein</fullName>
    </submittedName>
</protein>
<organism evidence="1 2">
    <name type="scientific">Wickerhamomyces mucosus</name>
    <dbReference type="NCBI Taxonomy" id="1378264"/>
    <lineage>
        <taxon>Eukaryota</taxon>
        <taxon>Fungi</taxon>
        <taxon>Dikarya</taxon>
        <taxon>Ascomycota</taxon>
        <taxon>Saccharomycotina</taxon>
        <taxon>Saccharomycetes</taxon>
        <taxon>Phaffomycetales</taxon>
        <taxon>Wickerhamomycetaceae</taxon>
        <taxon>Wickerhamomyces</taxon>
    </lineage>
</organism>
<dbReference type="Proteomes" id="UP000769528">
    <property type="component" value="Unassembled WGS sequence"/>
</dbReference>
<dbReference type="AlphaFoldDB" id="A0A9P8PSL3"/>
<keyword evidence="2" id="KW-1185">Reference proteome</keyword>
<evidence type="ECO:0000313" key="2">
    <source>
        <dbReference type="Proteomes" id="UP000769528"/>
    </source>
</evidence>
<dbReference type="EMBL" id="JAEUBF010000506">
    <property type="protein sequence ID" value="KAH3677638.1"/>
    <property type="molecule type" value="Genomic_DNA"/>
</dbReference>